<organism evidence="3">
    <name type="scientific">Hexamita inflata</name>
    <dbReference type="NCBI Taxonomy" id="28002"/>
    <lineage>
        <taxon>Eukaryota</taxon>
        <taxon>Metamonada</taxon>
        <taxon>Diplomonadida</taxon>
        <taxon>Hexamitidae</taxon>
        <taxon>Hexamitinae</taxon>
        <taxon>Hexamita</taxon>
    </lineage>
</organism>
<dbReference type="Proteomes" id="UP001642409">
    <property type="component" value="Unassembled WGS sequence"/>
</dbReference>
<gene>
    <name evidence="3" type="ORF">HINF_LOCUS13569</name>
    <name evidence="4" type="ORF">HINF_LOCUS72617</name>
</gene>
<evidence type="ECO:0000256" key="1">
    <source>
        <dbReference type="SAM" id="Coils"/>
    </source>
</evidence>
<proteinExistence type="predicted"/>
<dbReference type="AlphaFoldDB" id="A0AA86NWA6"/>
<reference evidence="4 5" key="2">
    <citation type="submission" date="2024-07" db="EMBL/GenBank/DDBJ databases">
        <authorList>
            <person name="Akdeniz Z."/>
        </authorList>
    </citation>
    <scope>NUCLEOTIDE SEQUENCE [LARGE SCALE GENOMIC DNA]</scope>
</reference>
<keyword evidence="5" id="KW-1185">Reference proteome</keyword>
<feature type="coiled-coil region" evidence="1">
    <location>
        <begin position="283"/>
        <end position="318"/>
    </location>
</feature>
<sequence length="675" mass="78572">MNTTAKVLVKSYVTNRIKSQLINDNMCSVISNERLYSGLTIKMLEAQQELCTLNYKIIQKQLLSLQLDNTDQETILDNVTLSENRLRNLQDKQQVLDMQMRQIKMEMYTQALLQSVTHAEFADAQLSQLEYTIQHTKNSISYYLSEKERLQQEIQLNQQQLTQKQYQSSQLISNRPILIDLLQQNESLKSNYNILVKQNIELRINQPLTVFFPQTVKPQKTFKKQSFVQFVSSQAPKTPLKTEIQVKRNKMIQQVFTNTEKPKTPIQKYGLAKQNTVNKLSIVNIEKERQKEIERQMLEEQAEKTRNLLKKMLQARNKKVVETDDQNKFSVPVNTKPIQESTSSKLIKFKTGALAMFSRTVTNITKTETTKLQNSSTDSEEDENILVKKQQSPKQNNSFLEKFQLLKSTSPKKNEHSHSQRSSLSKHSSITELPKMASAATIQRNSNATKEMFETPLMKANLSTEIQIVKSENKNLTRFNQAVERKEFSQLRTSIDGKYIQQLEKNIPFDDVKQLNEQISKIDDVKKYVLNYLESEEPEVETQFLESDIKEDQNKQTIQQDNDFDAYDQSDQKEDIQEDYLINNNIITGQDELKEQIQLQQINAQQEQILEPELMENIQIVQQDECDQENALLEKEQNITENICDVISTKKKETHNKSEENSSSNEDFDEDDFDE</sequence>
<feature type="region of interest" description="Disordered" evidence="2">
    <location>
        <begin position="369"/>
        <end position="393"/>
    </location>
</feature>
<feature type="region of interest" description="Disordered" evidence="2">
    <location>
        <begin position="409"/>
        <end position="431"/>
    </location>
</feature>
<name>A0AA86NWA6_9EUKA</name>
<feature type="compositionally biased region" description="Basic and acidic residues" evidence="2">
    <location>
        <begin position="648"/>
        <end position="660"/>
    </location>
</feature>
<comment type="caution">
    <text evidence="3">The sequence shown here is derived from an EMBL/GenBank/DDBJ whole genome shotgun (WGS) entry which is preliminary data.</text>
</comment>
<evidence type="ECO:0000256" key="2">
    <source>
        <dbReference type="SAM" id="MobiDB-lite"/>
    </source>
</evidence>
<feature type="compositionally biased region" description="Acidic residues" evidence="2">
    <location>
        <begin position="666"/>
        <end position="675"/>
    </location>
</feature>
<accession>A0AA86NWA6</accession>
<keyword evidence="1" id="KW-0175">Coiled coil</keyword>
<evidence type="ECO:0000313" key="3">
    <source>
        <dbReference type="EMBL" id="CAI9925924.1"/>
    </source>
</evidence>
<reference evidence="3" key="1">
    <citation type="submission" date="2023-06" db="EMBL/GenBank/DDBJ databases">
        <authorList>
            <person name="Kurt Z."/>
        </authorList>
    </citation>
    <scope>NUCLEOTIDE SEQUENCE</scope>
</reference>
<feature type="region of interest" description="Disordered" evidence="2">
    <location>
        <begin position="647"/>
        <end position="675"/>
    </location>
</feature>
<evidence type="ECO:0000313" key="5">
    <source>
        <dbReference type="Proteomes" id="UP001642409"/>
    </source>
</evidence>
<dbReference type="EMBL" id="CATOUU010000353">
    <property type="protein sequence ID" value="CAI9925924.1"/>
    <property type="molecule type" value="Genomic_DNA"/>
</dbReference>
<evidence type="ECO:0000313" key="4">
    <source>
        <dbReference type="EMBL" id="CAL6104130.1"/>
    </source>
</evidence>
<dbReference type="EMBL" id="CAXDID020000579">
    <property type="protein sequence ID" value="CAL6104130.1"/>
    <property type="molecule type" value="Genomic_DNA"/>
</dbReference>
<protein>
    <submittedName>
        <fullName evidence="4">Hypothetical_protein</fullName>
    </submittedName>
</protein>